<evidence type="ECO:0000313" key="3">
    <source>
        <dbReference type="Proteomes" id="UP000626109"/>
    </source>
</evidence>
<evidence type="ECO:0000313" key="2">
    <source>
        <dbReference type="EMBL" id="CAE8667485.1"/>
    </source>
</evidence>
<dbReference type="Proteomes" id="UP000626109">
    <property type="component" value="Unassembled WGS sequence"/>
</dbReference>
<proteinExistence type="predicted"/>
<gene>
    <name evidence="2" type="ORF">PGLA2088_LOCUS16591</name>
</gene>
<dbReference type="EMBL" id="CAJNNW010021111">
    <property type="protein sequence ID" value="CAE8667485.1"/>
    <property type="molecule type" value="Genomic_DNA"/>
</dbReference>
<evidence type="ECO:0000256" key="1">
    <source>
        <dbReference type="SAM" id="MobiDB-lite"/>
    </source>
</evidence>
<dbReference type="AlphaFoldDB" id="A0A813J6P8"/>
<feature type="non-terminal residue" evidence="2">
    <location>
        <position position="1"/>
    </location>
</feature>
<feature type="non-terminal residue" evidence="2">
    <location>
        <position position="100"/>
    </location>
</feature>
<name>A0A813J6P8_POLGL</name>
<comment type="caution">
    <text evidence="2">The sequence shown here is derived from an EMBL/GenBank/DDBJ whole genome shotgun (WGS) entry which is preliminary data.</text>
</comment>
<sequence>EVEIGHICSGGTPSSADRCSEAGLFVYSALTLQVSGSRLPGIQEISSASIVALAKAIFCPQRDVEIVQVQSSADPPKAKKATFGTTTTTTTTNLATNASR</sequence>
<organism evidence="2 3">
    <name type="scientific">Polarella glacialis</name>
    <name type="common">Dinoflagellate</name>
    <dbReference type="NCBI Taxonomy" id="89957"/>
    <lineage>
        <taxon>Eukaryota</taxon>
        <taxon>Sar</taxon>
        <taxon>Alveolata</taxon>
        <taxon>Dinophyceae</taxon>
        <taxon>Suessiales</taxon>
        <taxon>Suessiaceae</taxon>
        <taxon>Polarella</taxon>
    </lineage>
</organism>
<protein>
    <submittedName>
        <fullName evidence="2">Uncharacterized protein</fullName>
    </submittedName>
</protein>
<feature type="region of interest" description="Disordered" evidence="1">
    <location>
        <begin position="75"/>
        <end position="100"/>
    </location>
</feature>
<reference evidence="2" key="1">
    <citation type="submission" date="2021-02" db="EMBL/GenBank/DDBJ databases">
        <authorList>
            <person name="Dougan E. K."/>
            <person name="Rhodes N."/>
            <person name="Thang M."/>
            <person name="Chan C."/>
        </authorList>
    </citation>
    <scope>NUCLEOTIDE SEQUENCE</scope>
</reference>
<accession>A0A813J6P8</accession>